<keyword evidence="2" id="KW-0813">Transport</keyword>
<reference evidence="6" key="1">
    <citation type="submission" date="2022-05" db="EMBL/GenBank/DDBJ databases">
        <title>Genomic analysis of Brachybacterium sp. CBA3104.</title>
        <authorList>
            <person name="Roh S.W."/>
            <person name="Kim Y.B."/>
            <person name="Kim Y."/>
        </authorList>
    </citation>
    <scope>NUCLEOTIDE SEQUENCE</scope>
    <source>
        <strain evidence="6">CBA3104</strain>
    </source>
</reference>
<dbReference type="InterPro" id="IPR006311">
    <property type="entry name" value="TAT_signal"/>
</dbReference>
<keyword evidence="7" id="KW-1185">Reference proteome</keyword>
<organism evidence="6 7">
    <name type="scientific">Brachybacterium kimchii</name>
    <dbReference type="NCBI Taxonomy" id="2942909"/>
    <lineage>
        <taxon>Bacteria</taxon>
        <taxon>Bacillati</taxon>
        <taxon>Actinomycetota</taxon>
        <taxon>Actinomycetes</taxon>
        <taxon>Micrococcales</taxon>
        <taxon>Dermabacteraceae</taxon>
        <taxon>Brachybacterium</taxon>
    </lineage>
</organism>
<evidence type="ECO:0000256" key="4">
    <source>
        <dbReference type="SAM" id="SignalP"/>
    </source>
</evidence>
<evidence type="ECO:0000256" key="1">
    <source>
        <dbReference type="ARBA" id="ARBA00005695"/>
    </source>
</evidence>
<dbReference type="Gene3D" id="3.10.105.10">
    <property type="entry name" value="Dipeptide-binding Protein, Domain 3"/>
    <property type="match status" value="1"/>
</dbReference>
<evidence type="ECO:0000313" key="6">
    <source>
        <dbReference type="EMBL" id="UQN28220.1"/>
    </source>
</evidence>
<dbReference type="Proteomes" id="UP001055868">
    <property type="component" value="Chromosome"/>
</dbReference>
<dbReference type="PANTHER" id="PTHR30290:SF9">
    <property type="entry name" value="OLIGOPEPTIDE-BINDING PROTEIN APPA"/>
    <property type="match status" value="1"/>
</dbReference>
<evidence type="ECO:0000259" key="5">
    <source>
        <dbReference type="Pfam" id="PF00496"/>
    </source>
</evidence>
<dbReference type="Gene3D" id="3.40.190.10">
    <property type="entry name" value="Periplasmic binding protein-like II"/>
    <property type="match status" value="1"/>
</dbReference>
<accession>A0ABY4N4D7</accession>
<protein>
    <submittedName>
        <fullName evidence="6">ABC transporter substrate-binding protein</fullName>
    </submittedName>
</protein>
<gene>
    <name evidence="6" type="ORF">M4486_11215</name>
</gene>
<dbReference type="InterPro" id="IPR000914">
    <property type="entry name" value="SBP_5_dom"/>
</dbReference>
<dbReference type="PROSITE" id="PS51318">
    <property type="entry name" value="TAT"/>
    <property type="match status" value="1"/>
</dbReference>
<comment type="similarity">
    <text evidence="1">Belongs to the bacterial solute-binding protein 5 family.</text>
</comment>
<dbReference type="InterPro" id="IPR039424">
    <property type="entry name" value="SBP_5"/>
</dbReference>
<dbReference type="InterPro" id="IPR030678">
    <property type="entry name" value="Peptide/Ni-bd"/>
</dbReference>
<feature type="domain" description="Solute-binding protein family 5" evidence="5">
    <location>
        <begin position="88"/>
        <end position="465"/>
    </location>
</feature>
<dbReference type="PIRSF" id="PIRSF002741">
    <property type="entry name" value="MppA"/>
    <property type="match status" value="1"/>
</dbReference>
<feature type="signal peptide" evidence="4">
    <location>
        <begin position="1"/>
        <end position="30"/>
    </location>
</feature>
<sequence length="545" mass="58644">MSPSPSPSRISRRSFAGAAALAAVASPLLAACGGSSGSGGSADTSVLKVGFPEDSENYDPHQPPYTVSRAVARQIADTLVDQDPESGEIVPWLAESWDVNKDSSQFTFHLRDGVTFSDGTAFTAESVKKNFDRVVDLGALAYIGASHLRGYQKTEVVDERTAKVSFDGPNAQFLQAASTQTLSMLADATLELDPKEVAAGKVIGSGAFTLEDYTPGESITLARRDDYAWGSSVYSNQKAAAYESIRISFIPDPTTLAGAVSSGQVDFAFLLDTSTLPAVEGGQLQVSKNPTRGITFPLIPFIYREIFEDDGVRRALNPATDRAEIAERIYQGQVKPATGLLTASTPGAADLSEFLEHDPEVAKKLLEDAGWRTVGKDGIRTNDDGDRLSVSIQYTSGNTVYEQLFQLLQAQWKKVGIEFELKPVTEAQASETGLYDAKYDLSTWTQGRADPDVLRVVYSSFYENQSFFYGHPVDEIDDALLALQSTTDPDERAAASEKAQRLLLEGGYSVPLVDAISVSAASKKIRKIALDAENKPAFADLAPAD</sequence>
<keyword evidence="3 4" id="KW-0732">Signal</keyword>
<name>A0ABY4N4D7_9MICO</name>
<dbReference type="SUPFAM" id="SSF53850">
    <property type="entry name" value="Periplasmic binding protein-like II"/>
    <property type="match status" value="1"/>
</dbReference>
<evidence type="ECO:0000313" key="7">
    <source>
        <dbReference type="Proteomes" id="UP001055868"/>
    </source>
</evidence>
<dbReference type="RefSeq" id="WP_249477249.1">
    <property type="nucleotide sequence ID" value="NZ_CP097218.1"/>
</dbReference>
<evidence type="ECO:0000256" key="2">
    <source>
        <dbReference type="ARBA" id="ARBA00022448"/>
    </source>
</evidence>
<dbReference type="Pfam" id="PF00496">
    <property type="entry name" value="SBP_bac_5"/>
    <property type="match status" value="1"/>
</dbReference>
<feature type="chain" id="PRO_5046839939" evidence="4">
    <location>
        <begin position="31"/>
        <end position="545"/>
    </location>
</feature>
<dbReference type="EMBL" id="CP097218">
    <property type="protein sequence ID" value="UQN28220.1"/>
    <property type="molecule type" value="Genomic_DNA"/>
</dbReference>
<proteinExistence type="inferred from homology"/>
<evidence type="ECO:0000256" key="3">
    <source>
        <dbReference type="ARBA" id="ARBA00022729"/>
    </source>
</evidence>
<dbReference type="CDD" id="cd08492">
    <property type="entry name" value="PBP2_NikA_DppA_OppA_like_15"/>
    <property type="match status" value="1"/>
</dbReference>
<dbReference type="PANTHER" id="PTHR30290">
    <property type="entry name" value="PERIPLASMIC BINDING COMPONENT OF ABC TRANSPORTER"/>
    <property type="match status" value="1"/>
</dbReference>